<comment type="cofactor">
    <cofactor evidence="2 7">
        <name>NAD(+)</name>
        <dbReference type="ChEBI" id="CHEBI:57540"/>
    </cofactor>
</comment>
<dbReference type="Proteomes" id="UP000053467">
    <property type="component" value="Unassembled WGS sequence"/>
</dbReference>
<evidence type="ECO:0000313" key="9">
    <source>
        <dbReference type="EMBL" id="KUK85990.1"/>
    </source>
</evidence>
<dbReference type="PANTHER" id="PTHR43000">
    <property type="entry name" value="DTDP-D-GLUCOSE 4,6-DEHYDRATASE-RELATED"/>
    <property type="match status" value="1"/>
</dbReference>
<reference evidence="10" key="1">
    <citation type="journal article" date="2015" name="MBio">
        <title>Genome-Resolved Metagenomic Analysis Reveals Roles for Candidate Phyla and Other Microbial Community Members in Biogeochemical Transformations in Oil Reservoirs.</title>
        <authorList>
            <person name="Hu P."/>
            <person name="Tom L."/>
            <person name="Singh A."/>
            <person name="Thomas B.C."/>
            <person name="Baker B.J."/>
            <person name="Piceno Y.M."/>
            <person name="Andersen G.L."/>
            <person name="Banfield J.F."/>
        </authorList>
    </citation>
    <scope>NUCLEOTIDE SEQUENCE [LARGE SCALE GENOMIC DNA]</scope>
</reference>
<comment type="catalytic activity">
    <reaction evidence="1 7">
        <text>dTDP-alpha-D-glucose = dTDP-4-dehydro-6-deoxy-alpha-D-glucose + H2O</text>
        <dbReference type="Rhea" id="RHEA:17221"/>
        <dbReference type="ChEBI" id="CHEBI:15377"/>
        <dbReference type="ChEBI" id="CHEBI:57477"/>
        <dbReference type="ChEBI" id="CHEBI:57649"/>
        <dbReference type="EC" id="4.2.1.46"/>
    </reaction>
</comment>
<dbReference type="GO" id="GO:0008460">
    <property type="term" value="F:dTDP-glucose 4,6-dehydratase activity"/>
    <property type="evidence" value="ECO:0007669"/>
    <property type="project" value="UniProtKB-EC"/>
</dbReference>
<dbReference type="CDD" id="cd05246">
    <property type="entry name" value="dTDP_GD_SDR_e"/>
    <property type="match status" value="1"/>
</dbReference>
<evidence type="ECO:0000256" key="5">
    <source>
        <dbReference type="ARBA" id="ARBA00023027"/>
    </source>
</evidence>
<keyword evidence="5" id="KW-0520">NAD</keyword>
<comment type="similarity">
    <text evidence="3 7">Belongs to the NAD(P)-dependent epimerase/dehydratase family. dTDP-glucose dehydratase subfamily.</text>
</comment>
<dbReference type="GO" id="GO:0009225">
    <property type="term" value="P:nucleotide-sugar metabolic process"/>
    <property type="evidence" value="ECO:0007669"/>
    <property type="project" value="InterPro"/>
</dbReference>
<gene>
    <name evidence="9" type="ORF">XE03_1790</name>
</gene>
<evidence type="ECO:0000256" key="3">
    <source>
        <dbReference type="ARBA" id="ARBA00008178"/>
    </source>
</evidence>
<evidence type="ECO:0000256" key="2">
    <source>
        <dbReference type="ARBA" id="ARBA00001911"/>
    </source>
</evidence>
<dbReference type="InterPro" id="IPR016040">
    <property type="entry name" value="NAD(P)-bd_dom"/>
</dbReference>
<feature type="domain" description="NAD(P)-binding" evidence="8">
    <location>
        <begin position="6"/>
        <end position="307"/>
    </location>
</feature>
<evidence type="ECO:0000256" key="4">
    <source>
        <dbReference type="ARBA" id="ARBA00011990"/>
    </source>
</evidence>
<dbReference type="SUPFAM" id="SSF51735">
    <property type="entry name" value="NAD(P)-binding Rossmann-fold domains"/>
    <property type="match status" value="1"/>
</dbReference>
<dbReference type="Pfam" id="PF16363">
    <property type="entry name" value="GDP_Man_Dehyd"/>
    <property type="match status" value="1"/>
</dbReference>
<evidence type="ECO:0000313" key="10">
    <source>
        <dbReference type="Proteomes" id="UP000053467"/>
    </source>
</evidence>
<evidence type="ECO:0000259" key="8">
    <source>
        <dbReference type="Pfam" id="PF16363"/>
    </source>
</evidence>
<dbReference type="Gene3D" id="3.90.25.10">
    <property type="entry name" value="UDP-galactose 4-epimerase, domain 1"/>
    <property type="match status" value="1"/>
</dbReference>
<dbReference type="EMBL" id="LGGX01000033">
    <property type="protein sequence ID" value="KUK85990.1"/>
    <property type="molecule type" value="Genomic_DNA"/>
</dbReference>
<evidence type="ECO:0000256" key="6">
    <source>
        <dbReference type="ARBA" id="ARBA00023239"/>
    </source>
</evidence>
<sequence length="344" mass="40342">MKKIVVTGGAGFIGSNFIRYVLNNREYSIINIDQLLLSGSSENIREFSKNRNYRFVKGDIRDFDFLLKFFQREKKIFGVINFAAQSHVDRSIISPKDFMDTNILGVFNLLEILRRGFFKRFLQISTDEVYGDLKIDSKEKFKEDSPLKPNSPYSSSKASADLISLSYHKTYDLDIVITRSSNNFGPYQFPEKLIPLTILKALKNEKIPIYGDGKNVRDWLYVEDNVRAILNVFENGKRGSVYNIGADNGISNLDLVKMILKILKKDECLITFVKDRPSHDRKYSLDSSKIKRELKHKNIFKFYPTLKKTVEWYKENIKWVEKCIDEDFKKYYIKNYKERLDEKN</sequence>
<evidence type="ECO:0000256" key="7">
    <source>
        <dbReference type="RuleBase" id="RU004473"/>
    </source>
</evidence>
<name>A0A117M5U9_UNCT6</name>
<protein>
    <recommendedName>
        <fullName evidence="4 7">dTDP-glucose 4,6-dehydratase</fullName>
        <ecNumber evidence="4 7">4.2.1.46</ecNumber>
    </recommendedName>
</protein>
<keyword evidence="6 7" id="KW-0456">Lyase</keyword>
<dbReference type="Gene3D" id="3.40.50.720">
    <property type="entry name" value="NAD(P)-binding Rossmann-like Domain"/>
    <property type="match status" value="1"/>
</dbReference>
<dbReference type="EC" id="4.2.1.46" evidence="4 7"/>
<comment type="caution">
    <text evidence="9">The sequence shown here is derived from an EMBL/GenBank/DDBJ whole genome shotgun (WGS) entry which is preliminary data.</text>
</comment>
<dbReference type="PATRIC" id="fig|1635277.3.peg.1595"/>
<proteinExistence type="inferred from homology"/>
<dbReference type="NCBIfam" id="TIGR01181">
    <property type="entry name" value="dTDP_gluc_dehyt"/>
    <property type="match status" value="1"/>
</dbReference>
<dbReference type="AlphaFoldDB" id="A0A117M5U9"/>
<dbReference type="InterPro" id="IPR036291">
    <property type="entry name" value="NAD(P)-bd_dom_sf"/>
</dbReference>
<accession>A0A117M5U9</accession>
<evidence type="ECO:0000256" key="1">
    <source>
        <dbReference type="ARBA" id="ARBA00001539"/>
    </source>
</evidence>
<dbReference type="InterPro" id="IPR005888">
    <property type="entry name" value="dTDP_Gluc_deHydtase"/>
</dbReference>
<organism evidence="9 10">
    <name type="scientific">candidate division TA06 bacterium 34_109</name>
    <dbReference type="NCBI Taxonomy" id="1635277"/>
    <lineage>
        <taxon>Bacteria</taxon>
        <taxon>Bacteria division TA06</taxon>
    </lineage>
</organism>